<evidence type="ECO:0000313" key="1">
    <source>
        <dbReference type="EnsemblMetazoa" id="AGAP029418-PA"/>
    </source>
</evidence>
<protein>
    <submittedName>
        <fullName evidence="1">Uncharacterized protein</fullName>
    </submittedName>
</protein>
<accession>A0A453YZK3</accession>
<name>A0A453YZK3_ANOGA</name>
<organism evidence="1 2">
    <name type="scientific">Anopheles gambiae</name>
    <name type="common">African malaria mosquito</name>
    <dbReference type="NCBI Taxonomy" id="7165"/>
    <lineage>
        <taxon>Eukaryota</taxon>
        <taxon>Metazoa</taxon>
        <taxon>Ecdysozoa</taxon>
        <taxon>Arthropoda</taxon>
        <taxon>Hexapoda</taxon>
        <taxon>Insecta</taxon>
        <taxon>Pterygota</taxon>
        <taxon>Neoptera</taxon>
        <taxon>Endopterygota</taxon>
        <taxon>Diptera</taxon>
        <taxon>Nematocera</taxon>
        <taxon>Culicoidea</taxon>
        <taxon>Culicidae</taxon>
        <taxon>Anophelinae</taxon>
        <taxon>Anopheles</taxon>
    </lineage>
</organism>
<reference evidence="1" key="3">
    <citation type="submission" date="2020-05" db="UniProtKB">
        <authorList>
            <consortium name="EnsemblMetazoa"/>
        </authorList>
    </citation>
    <scope>IDENTIFICATION</scope>
    <source>
        <strain evidence="1">PEST</strain>
    </source>
</reference>
<sequence length="86" mass="10386">MLQIKLKKRKQVYLRYDRLSCSHFVSDDSSSEEETTVDLQNSADCFEVFSTRYSFLTKHLRKKFVCRRKFSMTFRRRSNPPNLCYS</sequence>
<dbReference type="VEuPathDB" id="VectorBase:AGAP029418"/>
<reference evidence="1 2" key="1">
    <citation type="journal article" date="2002" name="Science">
        <title>The genome sequence of the malaria mosquito Anopheles gambiae.</title>
        <authorList>
            <person name="Holt R.A."/>
            <person name="Subramanian G.M."/>
            <person name="Halpern A."/>
            <person name="Sutton G.G."/>
            <person name="Charlab R."/>
            <person name="Nusskern D.R."/>
            <person name="Wincker P."/>
            <person name="Clark A.G."/>
            <person name="Ribeiro J.M."/>
            <person name="Wides R."/>
            <person name="Salzberg S.L."/>
            <person name="Loftus B."/>
            <person name="Yandell M."/>
            <person name="Majoros W.H."/>
            <person name="Rusch D.B."/>
            <person name="Lai Z."/>
            <person name="Kraft C.L."/>
            <person name="Abril J.F."/>
            <person name="Anthouard V."/>
            <person name="Arensburger P."/>
            <person name="Atkinson P.W."/>
            <person name="Baden H."/>
            <person name="de Berardinis V."/>
            <person name="Baldwin D."/>
            <person name="Benes V."/>
            <person name="Biedler J."/>
            <person name="Blass C."/>
            <person name="Bolanos R."/>
            <person name="Boscus D."/>
            <person name="Barnstead M."/>
            <person name="Cai S."/>
            <person name="Center A."/>
            <person name="Chaturverdi K."/>
            <person name="Christophides G.K."/>
            <person name="Chrystal M.A."/>
            <person name="Clamp M."/>
            <person name="Cravchik A."/>
            <person name="Curwen V."/>
            <person name="Dana A."/>
            <person name="Delcher A."/>
            <person name="Dew I."/>
            <person name="Evans C.A."/>
            <person name="Flanigan M."/>
            <person name="Grundschober-Freimoser A."/>
            <person name="Friedli L."/>
            <person name="Gu Z."/>
            <person name="Guan P."/>
            <person name="Guigo R."/>
            <person name="Hillenmeyer M.E."/>
            <person name="Hladun S.L."/>
            <person name="Hogan J.R."/>
            <person name="Hong Y.S."/>
            <person name="Hoover J."/>
            <person name="Jaillon O."/>
            <person name="Ke Z."/>
            <person name="Kodira C."/>
            <person name="Kokoza E."/>
            <person name="Koutsos A."/>
            <person name="Letunic I."/>
            <person name="Levitsky A."/>
            <person name="Liang Y."/>
            <person name="Lin J.J."/>
            <person name="Lobo N.F."/>
            <person name="Lopez J.R."/>
            <person name="Malek J.A."/>
            <person name="McIntosh T.C."/>
            <person name="Meister S."/>
            <person name="Miller J."/>
            <person name="Mobarry C."/>
            <person name="Mongin E."/>
            <person name="Murphy S.D."/>
            <person name="O'Brochta D.A."/>
            <person name="Pfannkoch C."/>
            <person name="Qi R."/>
            <person name="Regier M.A."/>
            <person name="Remington K."/>
            <person name="Shao H."/>
            <person name="Sharakhova M.V."/>
            <person name="Sitter C.D."/>
            <person name="Shetty J."/>
            <person name="Smith T.J."/>
            <person name="Strong R."/>
            <person name="Sun J."/>
            <person name="Thomasova D."/>
            <person name="Ton L.Q."/>
            <person name="Topalis P."/>
            <person name="Tu Z."/>
            <person name="Unger M.F."/>
            <person name="Walenz B."/>
            <person name="Wang A."/>
            <person name="Wang J."/>
            <person name="Wang M."/>
            <person name="Wang X."/>
            <person name="Woodford K.J."/>
            <person name="Wortman J.R."/>
            <person name="Wu M."/>
            <person name="Yao A."/>
            <person name="Zdobnov E.M."/>
            <person name="Zhang H."/>
            <person name="Zhao Q."/>
            <person name="Zhao S."/>
            <person name="Zhu S.C."/>
            <person name="Zhimulev I."/>
            <person name="Coluzzi M."/>
            <person name="della Torre A."/>
            <person name="Roth C.W."/>
            <person name="Louis C."/>
            <person name="Kalush F."/>
            <person name="Mural R.J."/>
            <person name="Myers E.W."/>
            <person name="Adams M.D."/>
            <person name="Smith H.O."/>
            <person name="Broder S."/>
            <person name="Gardner M.J."/>
            <person name="Fraser C.M."/>
            <person name="Birney E."/>
            <person name="Bork P."/>
            <person name="Brey P.T."/>
            <person name="Venter J.C."/>
            <person name="Weissenbach J."/>
            <person name="Kafatos F.C."/>
            <person name="Collins F.H."/>
            <person name="Hoffman S.L."/>
        </authorList>
    </citation>
    <scope>NUCLEOTIDE SEQUENCE [LARGE SCALE GENOMIC DNA]</scope>
    <source>
        <strain evidence="1 2">PEST</strain>
    </source>
</reference>
<keyword evidence="2" id="KW-1185">Reference proteome</keyword>
<dbReference type="EMBL" id="AAAB01008980">
    <property type="status" value="NOT_ANNOTATED_CDS"/>
    <property type="molecule type" value="Genomic_DNA"/>
</dbReference>
<dbReference type="InParanoid" id="A0A453YZK3"/>
<proteinExistence type="predicted"/>
<dbReference type="AlphaFoldDB" id="A0A453YZK3"/>
<dbReference type="EnsemblMetazoa" id="AGAP029418-RA">
    <property type="protein sequence ID" value="AGAP029418-PA"/>
    <property type="gene ID" value="AGAP029418"/>
</dbReference>
<reference evidence="1 2" key="2">
    <citation type="journal article" date="2004" name="Trends Parasitol.">
        <title>The Anopheles gambiae genome: an update.</title>
        <authorList>
            <person name="Mongin E."/>
            <person name="Louis C."/>
            <person name="Holt R.A."/>
            <person name="Birney E."/>
            <person name="Collins F.H."/>
        </authorList>
    </citation>
    <scope>NUCLEOTIDE SEQUENCE [LARGE SCALE GENOMIC DNA]</scope>
    <source>
        <strain evidence="1 2">PEST</strain>
    </source>
</reference>
<dbReference type="Proteomes" id="UP000007062">
    <property type="component" value="Chromosome 3R"/>
</dbReference>
<evidence type="ECO:0000313" key="2">
    <source>
        <dbReference type="Proteomes" id="UP000007062"/>
    </source>
</evidence>